<protein>
    <submittedName>
        <fullName evidence="1">OMP_b-brl domain-containing protein</fullName>
    </submittedName>
</protein>
<name>A0AA86N314_9BACT</name>
<accession>A0AA86N314</accession>
<keyword evidence="2" id="KW-1185">Reference proteome</keyword>
<reference evidence="1" key="1">
    <citation type="submission" date="2022-10" db="EMBL/GenBank/DDBJ databases">
        <authorList>
            <person name="Koch H."/>
        </authorList>
    </citation>
    <scope>NUCLEOTIDE SEQUENCE</scope>
    <source>
        <strain evidence="1">DNF</strain>
    </source>
</reference>
<evidence type="ECO:0000313" key="1">
    <source>
        <dbReference type="EMBL" id="CAI4033742.1"/>
    </source>
</evidence>
<sequence length="221" mass="24326">MLLILERRYRRWQTFLYIWFVTGMLLIPPTAWATDTADVYIKAYMVGGFFQDRPVSVAGVQSASTNVRNGVGAGLRVGVFPGFTSRVVGFELEYFGTDGRFSFLIPSNGGVAEGNSGLAVLNSMANLVVRHPNGPFHPYVGFGIGYSSGMLHNAAIPGGHTKDFDSTASFAYQFLLGFQGDLTERTFLFLEYKRLAADFHWDGMALDLRANYVAGGLGFRF</sequence>
<dbReference type="Proteomes" id="UP001179121">
    <property type="component" value="Chromosome"/>
</dbReference>
<organism evidence="1 2">
    <name type="scientific">Nitrospira tepida</name>
    <dbReference type="NCBI Taxonomy" id="2973512"/>
    <lineage>
        <taxon>Bacteria</taxon>
        <taxon>Pseudomonadati</taxon>
        <taxon>Nitrospirota</taxon>
        <taxon>Nitrospiria</taxon>
        <taxon>Nitrospirales</taxon>
        <taxon>Nitrospiraceae</taxon>
        <taxon>Nitrospira</taxon>
    </lineage>
</organism>
<dbReference type="AlphaFoldDB" id="A0AA86N314"/>
<proteinExistence type="predicted"/>
<gene>
    <name evidence="1" type="ORF">DNFV4_04184</name>
</gene>
<evidence type="ECO:0000313" key="2">
    <source>
        <dbReference type="Proteomes" id="UP001179121"/>
    </source>
</evidence>
<dbReference type="EMBL" id="OX365700">
    <property type="protein sequence ID" value="CAI4033742.1"/>
    <property type="molecule type" value="Genomic_DNA"/>
</dbReference>
<dbReference type="Gene3D" id="2.40.160.20">
    <property type="match status" value="1"/>
</dbReference>
<dbReference type="KEGG" id="nti:DNFV4_04184"/>
<dbReference type="SUPFAM" id="SSF56925">
    <property type="entry name" value="OMPA-like"/>
    <property type="match status" value="1"/>
</dbReference>
<dbReference type="InterPro" id="IPR011250">
    <property type="entry name" value="OMP/PagP_B-barrel"/>
</dbReference>